<protein>
    <submittedName>
        <fullName evidence="4">Aspartic peptidase domain-containing protein</fullName>
    </submittedName>
</protein>
<evidence type="ECO:0000313" key="4">
    <source>
        <dbReference type="EMBL" id="TRM61998.1"/>
    </source>
</evidence>
<name>A0A550CB29_9AGAR</name>
<dbReference type="Gene3D" id="2.40.70.10">
    <property type="entry name" value="Acid Proteases"/>
    <property type="match status" value="2"/>
</dbReference>
<dbReference type="AlphaFoldDB" id="A0A550CB29"/>
<sequence length="444" mass="46401">MNGKRPRTDDGAHDASHDVHRRQRQKRDGRGVLIEMQTFQNGQYDVSYAIPIELGSPAQTLNVQVDTGSSDLWVAGADCESDPCGDAGERYDPSASDSMQGSGGTPFSIAYLQGSVAGEIVYDAVRLGGDDGFEIPAQALSAATTVDNEPLSRRFDGVLGLAFSANSIIRQQVPEPAEDDDDDAPNGEAITTNLFAIDDPPASAFISLLLERPGSDRYPSLMGIGTHPSATQLRLDQSPHAALNYLTLVSSLSGTLLFNVLVKDIVAHPSTLAGHSNALDKDQSLLATPLRAVLDSGVPLILARPDVANAIYGAVGVGPGADGLFYIPCSTPLNLTFTMADTTTGVEVEVPVHPIDLSLDTRGESGANSGGGGSCTGAIQSTTNLGGGAAAATVDIVLGAPFMRNVYSVMAYRNPSTFDNGTTTEGSDGEENEENEEDEDDNKG</sequence>
<feature type="domain" description="Peptidase A1" evidence="3">
    <location>
        <begin position="48"/>
        <end position="421"/>
    </location>
</feature>
<dbReference type="GO" id="GO:0004190">
    <property type="term" value="F:aspartic-type endopeptidase activity"/>
    <property type="evidence" value="ECO:0007669"/>
    <property type="project" value="InterPro"/>
</dbReference>
<dbReference type="EMBL" id="VDMD01000014">
    <property type="protein sequence ID" value="TRM61998.1"/>
    <property type="molecule type" value="Genomic_DNA"/>
</dbReference>
<dbReference type="PRINTS" id="PR00792">
    <property type="entry name" value="PEPSIN"/>
</dbReference>
<feature type="compositionally biased region" description="Basic and acidic residues" evidence="2">
    <location>
        <begin position="1"/>
        <end position="18"/>
    </location>
</feature>
<dbReference type="CDD" id="cd05471">
    <property type="entry name" value="pepsin_like"/>
    <property type="match status" value="1"/>
</dbReference>
<evidence type="ECO:0000256" key="1">
    <source>
        <dbReference type="ARBA" id="ARBA00007447"/>
    </source>
</evidence>
<evidence type="ECO:0000313" key="5">
    <source>
        <dbReference type="Proteomes" id="UP000320762"/>
    </source>
</evidence>
<comment type="similarity">
    <text evidence="1">Belongs to the peptidase A1 family.</text>
</comment>
<dbReference type="GO" id="GO:0006508">
    <property type="term" value="P:proteolysis"/>
    <property type="evidence" value="ECO:0007669"/>
    <property type="project" value="InterPro"/>
</dbReference>
<organism evidence="4 5">
    <name type="scientific">Schizophyllum amplum</name>
    <dbReference type="NCBI Taxonomy" id="97359"/>
    <lineage>
        <taxon>Eukaryota</taxon>
        <taxon>Fungi</taxon>
        <taxon>Dikarya</taxon>
        <taxon>Basidiomycota</taxon>
        <taxon>Agaricomycotina</taxon>
        <taxon>Agaricomycetes</taxon>
        <taxon>Agaricomycetidae</taxon>
        <taxon>Agaricales</taxon>
        <taxon>Schizophyllaceae</taxon>
        <taxon>Schizophyllum</taxon>
    </lineage>
</organism>
<comment type="caution">
    <text evidence="4">The sequence shown here is derived from an EMBL/GenBank/DDBJ whole genome shotgun (WGS) entry which is preliminary data.</text>
</comment>
<reference evidence="4 5" key="1">
    <citation type="journal article" date="2019" name="New Phytol.">
        <title>Comparative genomics reveals unique wood-decay strategies and fruiting body development in the Schizophyllaceae.</title>
        <authorList>
            <person name="Almasi E."/>
            <person name="Sahu N."/>
            <person name="Krizsan K."/>
            <person name="Balint B."/>
            <person name="Kovacs G.M."/>
            <person name="Kiss B."/>
            <person name="Cseklye J."/>
            <person name="Drula E."/>
            <person name="Henrissat B."/>
            <person name="Nagy I."/>
            <person name="Chovatia M."/>
            <person name="Adam C."/>
            <person name="LaButti K."/>
            <person name="Lipzen A."/>
            <person name="Riley R."/>
            <person name="Grigoriev I.V."/>
            <person name="Nagy L.G."/>
        </authorList>
    </citation>
    <scope>NUCLEOTIDE SEQUENCE [LARGE SCALE GENOMIC DNA]</scope>
    <source>
        <strain evidence="4 5">NL-1724</strain>
    </source>
</reference>
<feature type="non-terminal residue" evidence="4">
    <location>
        <position position="444"/>
    </location>
</feature>
<evidence type="ECO:0000256" key="2">
    <source>
        <dbReference type="SAM" id="MobiDB-lite"/>
    </source>
</evidence>
<accession>A0A550CB29</accession>
<dbReference type="PROSITE" id="PS51767">
    <property type="entry name" value="PEPTIDASE_A1"/>
    <property type="match status" value="1"/>
</dbReference>
<feature type="compositionally biased region" description="Acidic residues" evidence="2">
    <location>
        <begin position="427"/>
        <end position="444"/>
    </location>
</feature>
<evidence type="ECO:0000259" key="3">
    <source>
        <dbReference type="PROSITE" id="PS51767"/>
    </source>
</evidence>
<proteinExistence type="inferred from homology"/>
<dbReference type="Proteomes" id="UP000320762">
    <property type="component" value="Unassembled WGS sequence"/>
</dbReference>
<feature type="region of interest" description="Disordered" evidence="2">
    <location>
        <begin position="1"/>
        <end position="30"/>
    </location>
</feature>
<dbReference type="STRING" id="97359.A0A550CB29"/>
<dbReference type="PANTHER" id="PTHR47966:SF73">
    <property type="entry name" value="PEPTIDASE A1 DOMAIN-CONTAINING PROTEIN"/>
    <property type="match status" value="1"/>
</dbReference>
<dbReference type="InterPro" id="IPR021109">
    <property type="entry name" value="Peptidase_aspartic_dom_sf"/>
</dbReference>
<feature type="region of interest" description="Disordered" evidence="2">
    <location>
        <begin position="414"/>
        <end position="444"/>
    </location>
</feature>
<gene>
    <name evidence="4" type="ORF">BD626DRAFT_458967</name>
</gene>
<dbReference type="InterPro" id="IPR001461">
    <property type="entry name" value="Aspartic_peptidase_A1"/>
</dbReference>
<dbReference type="InterPro" id="IPR034164">
    <property type="entry name" value="Pepsin-like_dom"/>
</dbReference>
<keyword evidence="5" id="KW-1185">Reference proteome</keyword>
<dbReference type="Pfam" id="PF00026">
    <property type="entry name" value="Asp"/>
    <property type="match status" value="2"/>
</dbReference>
<dbReference type="SUPFAM" id="SSF50630">
    <property type="entry name" value="Acid proteases"/>
    <property type="match status" value="1"/>
</dbReference>
<dbReference type="InterPro" id="IPR033121">
    <property type="entry name" value="PEPTIDASE_A1"/>
</dbReference>
<dbReference type="OrthoDB" id="2747330at2759"/>
<dbReference type="PANTHER" id="PTHR47966">
    <property type="entry name" value="BETA-SITE APP-CLEAVING ENZYME, ISOFORM A-RELATED"/>
    <property type="match status" value="1"/>
</dbReference>